<evidence type="ECO:0000313" key="1">
    <source>
        <dbReference type="EMBL" id="BCZ81697.1"/>
    </source>
</evidence>
<gene>
    <name evidence="1" type="ORF">PTKU64_53720</name>
</gene>
<protein>
    <submittedName>
        <fullName evidence="1">Uncharacterized protein</fullName>
    </submittedName>
</protein>
<sequence>MNEQNEQNGNRPRLAHSAAYLRDAHDSGLSAHSRFRCTFESIYFCCCELAEWHGMGLDGLTHPSVDVVDAGLTALHASSLEREVVEQLTAWANSTSPFVPSVSMDDACRLAEQINTATISFFARRGPAASVEV</sequence>
<name>A0ABN6JLE1_9BURK</name>
<reference evidence="1 2" key="1">
    <citation type="journal article" date="2022" name="Front. Microbiol.">
        <title>Identification and characterization of a novel class of self-sufficient cytochrome P450 hydroxylase involved in cyclohexanecarboxylate degradation in Paraburkholderia terrae strain KU-64.</title>
        <authorList>
            <person name="Yamamoto T."/>
            <person name="Hasegawa Y."/>
            <person name="Iwaki H."/>
        </authorList>
    </citation>
    <scope>NUCLEOTIDE SEQUENCE [LARGE SCALE GENOMIC DNA]</scope>
    <source>
        <strain evidence="1 2">KU-64</strain>
    </source>
</reference>
<organism evidence="1 2">
    <name type="scientific">Paraburkholderia terrae</name>
    <dbReference type="NCBI Taxonomy" id="311230"/>
    <lineage>
        <taxon>Bacteria</taxon>
        <taxon>Pseudomonadati</taxon>
        <taxon>Pseudomonadota</taxon>
        <taxon>Betaproteobacteria</taxon>
        <taxon>Burkholderiales</taxon>
        <taxon>Burkholderiaceae</taxon>
        <taxon>Paraburkholderia</taxon>
    </lineage>
</organism>
<keyword evidence="2" id="KW-1185">Reference proteome</keyword>
<dbReference type="Proteomes" id="UP001319874">
    <property type="component" value="Chromosome 2"/>
</dbReference>
<dbReference type="EMBL" id="AP024956">
    <property type="protein sequence ID" value="BCZ81697.1"/>
    <property type="molecule type" value="Genomic_DNA"/>
</dbReference>
<evidence type="ECO:0000313" key="2">
    <source>
        <dbReference type="Proteomes" id="UP001319874"/>
    </source>
</evidence>
<proteinExistence type="predicted"/>
<accession>A0ABN6JLE1</accession>
<dbReference type="RefSeq" id="WP_229514014.1">
    <property type="nucleotide sequence ID" value="NZ_AP024956.1"/>
</dbReference>